<feature type="compositionally biased region" description="Basic and acidic residues" evidence="3">
    <location>
        <begin position="140"/>
        <end position="157"/>
    </location>
</feature>
<evidence type="ECO:0000256" key="1">
    <source>
        <dbReference type="ARBA" id="ARBA00010733"/>
    </source>
</evidence>
<feature type="domain" description="SMP" evidence="4">
    <location>
        <begin position="61"/>
        <end position="110"/>
    </location>
</feature>
<dbReference type="AlphaFoldDB" id="A0ABD3I9D2"/>
<name>A0ABD3I9D2_9MARC</name>
<accession>A0ABD3I9D2</accession>
<sequence length="184" mass="18080">MRPRAMGDVDLTAGDPGAASLTAAQVTSTGETIFTVTTVPALATTDQVTIGEVPMDPLTSIVDALETAGARLADKPLEESDARAIQSAEARATGVPGGLKGGPAAMAQSVVDTAGTGGTVVTVGDVLLGATMQLPSDKPVTTEDASRVQSAEARHTPTGEIPRGGVASTMQQAAAANEGAGGGA</sequence>
<feature type="domain" description="SMP" evidence="4">
    <location>
        <begin position="121"/>
        <end position="179"/>
    </location>
</feature>
<evidence type="ECO:0000259" key="4">
    <source>
        <dbReference type="Pfam" id="PF04927"/>
    </source>
</evidence>
<dbReference type="InterPro" id="IPR042971">
    <property type="entry name" value="LEA_SMP"/>
</dbReference>
<evidence type="ECO:0000256" key="3">
    <source>
        <dbReference type="SAM" id="MobiDB-lite"/>
    </source>
</evidence>
<dbReference type="Pfam" id="PF04927">
    <property type="entry name" value="SMP"/>
    <property type="match status" value="2"/>
</dbReference>
<keyword evidence="6" id="KW-1185">Reference proteome</keyword>
<reference evidence="5 6" key="1">
    <citation type="submission" date="2024-09" db="EMBL/GenBank/DDBJ databases">
        <title>Chromosome-scale assembly of Riccia sorocarpa.</title>
        <authorList>
            <person name="Paukszto L."/>
        </authorList>
    </citation>
    <scope>NUCLEOTIDE SEQUENCE [LARGE SCALE GENOMIC DNA]</scope>
    <source>
        <strain evidence="5">LP-2024</strain>
        <tissue evidence="5">Aerial parts of the thallus</tissue>
    </source>
</reference>
<evidence type="ECO:0000256" key="2">
    <source>
        <dbReference type="ARBA" id="ARBA00022737"/>
    </source>
</evidence>
<dbReference type="InterPro" id="IPR007011">
    <property type="entry name" value="LEA_SMP_dom"/>
</dbReference>
<dbReference type="EMBL" id="JBJQOH010000002">
    <property type="protein sequence ID" value="KAL3698149.1"/>
    <property type="molecule type" value="Genomic_DNA"/>
</dbReference>
<dbReference type="PANTHER" id="PTHR31174">
    <property type="entry name" value="SEED MATURATION FAMILY PROTEIN"/>
    <property type="match status" value="1"/>
</dbReference>
<comment type="similarity">
    <text evidence="1">Belongs to the LEA type SMP family.</text>
</comment>
<evidence type="ECO:0000313" key="6">
    <source>
        <dbReference type="Proteomes" id="UP001633002"/>
    </source>
</evidence>
<dbReference type="PANTHER" id="PTHR31174:SF7">
    <property type="entry name" value="LATE EMBRYOGENESIS ABUNDANT PROTEIN 31-RELATED"/>
    <property type="match status" value="1"/>
</dbReference>
<evidence type="ECO:0000313" key="5">
    <source>
        <dbReference type="EMBL" id="KAL3698149.1"/>
    </source>
</evidence>
<feature type="region of interest" description="Disordered" evidence="3">
    <location>
        <begin position="134"/>
        <end position="184"/>
    </location>
</feature>
<organism evidence="5 6">
    <name type="scientific">Riccia sorocarpa</name>
    <dbReference type="NCBI Taxonomy" id="122646"/>
    <lineage>
        <taxon>Eukaryota</taxon>
        <taxon>Viridiplantae</taxon>
        <taxon>Streptophyta</taxon>
        <taxon>Embryophyta</taxon>
        <taxon>Marchantiophyta</taxon>
        <taxon>Marchantiopsida</taxon>
        <taxon>Marchantiidae</taxon>
        <taxon>Marchantiales</taxon>
        <taxon>Ricciaceae</taxon>
        <taxon>Riccia</taxon>
    </lineage>
</organism>
<comment type="caution">
    <text evidence="5">The sequence shown here is derived from an EMBL/GenBank/DDBJ whole genome shotgun (WGS) entry which is preliminary data.</text>
</comment>
<proteinExistence type="inferred from homology"/>
<gene>
    <name evidence="5" type="ORF">R1sor_012225</name>
</gene>
<dbReference type="Proteomes" id="UP001633002">
    <property type="component" value="Unassembled WGS sequence"/>
</dbReference>
<keyword evidence="2" id="KW-0677">Repeat</keyword>
<protein>
    <recommendedName>
        <fullName evidence="4">SMP domain-containing protein</fullName>
    </recommendedName>
</protein>